<evidence type="ECO:0000313" key="2">
    <source>
        <dbReference type="EMBL" id="ETK05533.1"/>
    </source>
</evidence>
<evidence type="ECO:0000313" key="3">
    <source>
        <dbReference type="Proteomes" id="UP000018872"/>
    </source>
</evidence>
<organism evidence="2 3">
    <name type="scientific">Tannerella sp. oral taxon BU063 isolate Cell 5</name>
    <dbReference type="NCBI Taxonomy" id="1410950"/>
    <lineage>
        <taxon>Bacteria</taxon>
        <taxon>Pseudomonadati</taxon>
        <taxon>Bacteroidota</taxon>
        <taxon>Bacteroidia</taxon>
        <taxon>Bacteroidales</taxon>
        <taxon>Tannerellaceae</taxon>
        <taxon>Tannerella</taxon>
    </lineage>
</organism>
<dbReference type="PATRIC" id="fig|1410950.3.peg.199"/>
<reference evidence="2 3" key="1">
    <citation type="submission" date="2013-11" db="EMBL/GenBank/DDBJ databases">
        <title>Single cell genomics of uncultured Tannerella BU063 (oral taxon 286).</title>
        <authorList>
            <person name="Beall C.J."/>
            <person name="Campbell A.G."/>
            <person name="Griffen A.L."/>
            <person name="Podar M."/>
            <person name="Leys E.J."/>
        </authorList>
    </citation>
    <scope>NUCLEOTIDE SEQUENCE [LARGE SCALE GENOMIC DNA]</scope>
    <source>
        <strain evidence="2">Cell 5</strain>
    </source>
</reference>
<dbReference type="Proteomes" id="UP000018872">
    <property type="component" value="Unassembled WGS sequence"/>
</dbReference>
<accession>W2CEQ5</accession>
<dbReference type="AlphaFoldDB" id="W2CEQ5"/>
<dbReference type="EMBL" id="AYYC01000505">
    <property type="protein sequence ID" value="ETK05533.1"/>
    <property type="molecule type" value="Genomic_DNA"/>
</dbReference>
<evidence type="ECO:0000256" key="1">
    <source>
        <dbReference type="SAM" id="MobiDB-lite"/>
    </source>
</evidence>
<name>W2CEQ5_9BACT</name>
<proteinExistence type="predicted"/>
<sequence>MNTPTQTTIPPEFTPAYAPYTYKGQPVKGAFGPNTRPDFVKASDRAYFEADNTLSNAIRQLMISMDVLDTGAGMKPVGDFNYCNIKARRGQDGRFGKDEVEGSLDPYANYANHVDFARAKLQLIQHPRWGVNLKTDTPSEVIDKIEGTPIVWGTLFSPAAQRALETGRGIDDLKLDYEKAVVKRYRALGITDIQSARKKYYCEKMTAIARQVGQMMAGGDPNVTYTPDFERKARPIPPQNPTPIEPPVVPPIRPVAPGAVAPPPRPQVPGQTSPGPVGPQPDLKQGPLPLTEEAFDALAFTRRSEARLMNGQKVTVTAVDFAKRQISHHKNGHPYWVELNQIAAIS</sequence>
<comment type="caution">
    <text evidence="2">The sequence shown here is derived from an EMBL/GenBank/DDBJ whole genome shotgun (WGS) entry which is preliminary data.</text>
</comment>
<feature type="compositionally biased region" description="Pro residues" evidence="1">
    <location>
        <begin position="256"/>
        <end position="267"/>
    </location>
</feature>
<protein>
    <submittedName>
        <fullName evidence="2">Uncharacterized protein</fullName>
    </submittedName>
</protein>
<feature type="region of interest" description="Disordered" evidence="1">
    <location>
        <begin position="256"/>
        <end position="286"/>
    </location>
</feature>
<gene>
    <name evidence="2" type="ORF">T229_02820</name>
</gene>